<dbReference type="AlphaFoldDB" id="A0A511N7M2"/>
<evidence type="ECO:0000313" key="3">
    <source>
        <dbReference type="Proteomes" id="UP000321306"/>
    </source>
</evidence>
<dbReference type="EMBL" id="BJXB01000025">
    <property type="protein sequence ID" value="GEM48839.1"/>
    <property type="molecule type" value="Genomic_DNA"/>
</dbReference>
<gene>
    <name evidence="2" type="ORF">DC3_44740</name>
</gene>
<accession>A0A511N7M2</accession>
<keyword evidence="3" id="KW-1185">Reference proteome</keyword>
<feature type="signal peptide" evidence="1">
    <location>
        <begin position="1"/>
        <end position="20"/>
    </location>
</feature>
<sequence length="135" mass="14284">MRKWIQTCLIAVGLLGIASATPKLGNPVPALNLKGALPERYLVALYSHDCGDISDLWKEVLSLRLPVLAVNAEGVPTPAPAETLLIQGETATSFSRAAKVTVYPTLILVEEGQIVGVWEPDGTGIPEALGLKSVQ</sequence>
<protein>
    <submittedName>
        <fullName evidence="2">Uncharacterized protein</fullName>
    </submittedName>
</protein>
<evidence type="ECO:0000256" key="1">
    <source>
        <dbReference type="SAM" id="SignalP"/>
    </source>
</evidence>
<proteinExistence type="predicted"/>
<organism evidence="2 3">
    <name type="scientific">Deinococcus cellulosilyticus (strain DSM 18568 / NBRC 106333 / KACC 11606 / 5516J-15)</name>
    <dbReference type="NCBI Taxonomy" id="1223518"/>
    <lineage>
        <taxon>Bacteria</taxon>
        <taxon>Thermotogati</taxon>
        <taxon>Deinococcota</taxon>
        <taxon>Deinococci</taxon>
        <taxon>Deinococcales</taxon>
        <taxon>Deinococcaceae</taxon>
        <taxon>Deinococcus</taxon>
    </lineage>
</organism>
<dbReference type="RefSeq" id="WP_146888285.1">
    <property type="nucleotide sequence ID" value="NZ_BJXB01000025.1"/>
</dbReference>
<dbReference type="OrthoDB" id="70171at2"/>
<comment type="caution">
    <text evidence="2">The sequence shown here is derived from an EMBL/GenBank/DDBJ whole genome shotgun (WGS) entry which is preliminary data.</text>
</comment>
<evidence type="ECO:0000313" key="2">
    <source>
        <dbReference type="EMBL" id="GEM48839.1"/>
    </source>
</evidence>
<keyword evidence="1" id="KW-0732">Signal</keyword>
<feature type="chain" id="PRO_5021995290" evidence="1">
    <location>
        <begin position="21"/>
        <end position="135"/>
    </location>
</feature>
<name>A0A511N7M2_DEIC1</name>
<reference evidence="2 3" key="1">
    <citation type="submission" date="2019-07" db="EMBL/GenBank/DDBJ databases">
        <title>Whole genome shotgun sequence of Deinococcus cellulosilyticus NBRC 106333.</title>
        <authorList>
            <person name="Hosoyama A."/>
            <person name="Uohara A."/>
            <person name="Ohji S."/>
            <person name="Ichikawa N."/>
        </authorList>
    </citation>
    <scope>NUCLEOTIDE SEQUENCE [LARGE SCALE GENOMIC DNA]</scope>
    <source>
        <strain evidence="2 3">NBRC 106333</strain>
    </source>
</reference>
<dbReference type="Proteomes" id="UP000321306">
    <property type="component" value="Unassembled WGS sequence"/>
</dbReference>